<dbReference type="AlphaFoldDB" id="A0A068WK49"/>
<accession>A0A068WK49</accession>
<organism evidence="1">
    <name type="scientific">Echinococcus granulosus</name>
    <name type="common">Hydatid tapeworm</name>
    <dbReference type="NCBI Taxonomy" id="6210"/>
    <lineage>
        <taxon>Eukaryota</taxon>
        <taxon>Metazoa</taxon>
        <taxon>Spiralia</taxon>
        <taxon>Lophotrochozoa</taxon>
        <taxon>Platyhelminthes</taxon>
        <taxon>Cestoda</taxon>
        <taxon>Eucestoda</taxon>
        <taxon>Cyclophyllidea</taxon>
        <taxon>Taeniidae</taxon>
        <taxon>Echinococcus</taxon>
        <taxon>Echinococcus granulosus group</taxon>
    </lineage>
</organism>
<dbReference type="EMBL" id="LK028578">
    <property type="protein sequence ID" value="CDS18786.1"/>
    <property type="molecule type" value="Genomic_DNA"/>
</dbReference>
<reference evidence="1" key="2">
    <citation type="submission" date="2014-06" db="EMBL/GenBank/DDBJ databases">
        <authorList>
            <person name="Aslett M."/>
        </authorList>
    </citation>
    <scope>NUCLEOTIDE SEQUENCE</scope>
</reference>
<protein>
    <submittedName>
        <fullName evidence="1 3">Expressed protein</fullName>
    </submittedName>
</protein>
<name>A0A068WK49_ECHGR</name>
<gene>
    <name evidence="1" type="ORF">EgrG_000662600</name>
</gene>
<dbReference type="Proteomes" id="UP000492820">
    <property type="component" value="Unassembled WGS sequence"/>
</dbReference>
<evidence type="ECO:0000313" key="1">
    <source>
        <dbReference type="EMBL" id="CDS18786.1"/>
    </source>
</evidence>
<sequence>MLQMIPYQTRKTYPISPLTHPFPLIAVFVSSGHPPHLCVILFTPVPNWLAHTAHILACFYKIYVLHVELSILYK</sequence>
<evidence type="ECO:0000313" key="3">
    <source>
        <dbReference type="WBParaSite" id="EgrG_000662600"/>
    </source>
</evidence>
<reference evidence="1 2" key="1">
    <citation type="journal article" date="2013" name="Nature">
        <title>The genomes of four tapeworm species reveal adaptations to parasitism.</title>
        <authorList>
            <person name="Tsai I.J."/>
            <person name="Zarowiecki M."/>
            <person name="Holroyd N."/>
            <person name="Garciarrubio A."/>
            <person name="Sanchez-Flores A."/>
            <person name="Brooks K.L."/>
            <person name="Tracey A."/>
            <person name="Bobes R.J."/>
            <person name="Fragoso G."/>
            <person name="Sciutto E."/>
            <person name="Aslett M."/>
            <person name="Beasley H."/>
            <person name="Bennett H.M."/>
            <person name="Cai J."/>
            <person name="Camicia F."/>
            <person name="Clark R."/>
            <person name="Cucher M."/>
            <person name="De Silva N."/>
            <person name="Day T.A."/>
            <person name="Deplazes P."/>
            <person name="Estrada K."/>
            <person name="Fernandez C."/>
            <person name="Holland P.W."/>
            <person name="Hou J."/>
            <person name="Hu S."/>
            <person name="Huckvale T."/>
            <person name="Hung S.S."/>
            <person name="Kamenetzky L."/>
            <person name="Keane J.A."/>
            <person name="Kiss F."/>
            <person name="Koziol U."/>
            <person name="Lambert O."/>
            <person name="Liu K."/>
            <person name="Luo X."/>
            <person name="Luo Y."/>
            <person name="Macchiaroli N."/>
            <person name="Nichol S."/>
            <person name="Paps J."/>
            <person name="Parkinson J."/>
            <person name="Pouchkina-Stantcheva N."/>
            <person name="Riddiford N."/>
            <person name="Rosenzvit M."/>
            <person name="Salinas G."/>
            <person name="Wasmuth J.D."/>
            <person name="Zamanian M."/>
            <person name="Zheng Y."/>
            <person name="Cai X."/>
            <person name="Soberon X."/>
            <person name="Olson P.D."/>
            <person name="Laclette J.P."/>
            <person name="Brehm K."/>
            <person name="Berriman M."/>
            <person name="Garciarrubio A."/>
            <person name="Bobes R.J."/>
            <person name="Fragoso G."/>
            <person name="Sanchez-Flores A."/>
            <person name="Estrada K."/>
            <person name="Cevallos M.A."/>
            <person name="Morett E."/>
            <person name="Gonzalez V."/>
            <person name="Portillo T."/>
            <person name="Ochoa-Leyva A."/>
            <person name="Jose M.V."/>
            <person name="Sciutto E."/>
            <person name="Landa A."/>
            <person name="Jimenez L."/>
            <person name="Valdes V."/>
            <person name="Carrero J.C."/>
            <person name="Larralde C."/>
            <person name="Morales-Montor J."/>
            <person name="Limon-Lason J."/>
            <person name="Soberon X."/>
            <person name="Laclette J.P."/>
        </authorList>
    </citation>
    <scope>NUCLEOTIDE SEQUENCE [LARGE SCALE GENOMIC DNA]</scope>
</reference>
<dbReference type="WBParaSite" id="EgrG_000662600">
    <property type="protein sequence ID" value="EgrG_000662600"/>
    <property type="gene ID" value="EgrG_000662600"/>
</dbReference>
<reference evidence="3" key="3">
    <citation type="submission" date="2020-10" db="UniProtKB">
        <authorList>
            <consortium name="WormBaseParasite"/>
        </authorList>
    </citation>
    <scope>IDENTIFICATION</scope>
</reference>
<evidence type="ECO:0000313" key="2">
    <source>
        <dbReference type="Proteomes" id="UP000492820"/>
    </source>
</evidence>
<proteinExistence type="predicted"/>